<dbReference type="EMBL" id="LCKQ01000040">
    <property type="protein sequence ID" value="KKU01464.1"/>
    <property type="molecule type" value="Genomic_DNA"/>
</dbReference>
<evidence type="ECO:0000313" key="2">
    <source>
        <dbReference type="EMBL" id="KKU01464.1"/>
    </source>
</evidence>
<name>A0A0G1M012_9BACT</name>
<sequence length="103" mass="11621">MKRNPIFIGFLQSLGLSAYIFLIALVIWNGEVWFGRIGNFLGPILFLSLFVVSAIICALIALAYPFIVFWDKKNTNEALKIVGFTAGWLAFFVIVFILLLTIF</sequence>
<feature type="transmembrane region" description="Helical" evidence="1">
    <location>
        <begin position="7"/>
        <end position="28"/>
    </location>
</feature>
<evidence type="ECO:0000256" key="1">
    <source>
        <dbReference type="SAM" id="Phobius"/>
    </source>
</evidence>
<reference evidence="2 3" key="1">
    <citation type="journal article" date="2015" name="Nature">
        <title>rRNA introns, odd ribosomes, and small enigmatic genomes across a large radiation of phyla.</title>
        <authorList>
            <person name="Brown C.T."/>
            <person name="Hug L.A."/>
            <person name="Thomas B.C."/>
            <person name="Sharon I."/>
            <person name="Castelle C.J."/>
            <person name="Singh A."/>
            <person name="Wilkins M.J."/>
            <person name="Williams K.H."/>
            <person name="Banfield J.F."/>
        </authorList>
    </citation>
    <scope>NUCLEOTIDE SEQUENCE [LARGE SCALE GENOMIC DNA]</scope>
</reference>
<gene>
    <name evidence="2" type="ORF">UX03_C0040G0010</name>
</gene>
<evidence type="ECO:0000313" key="3">
    <source>
        <dbReference type="Proteomes" id="UP000034086"/>
    </source>
</evidence>
<proteinExistence type="predicted"/>
<keyword evidence="1" id="KW-0472">Membrane</keyword>
<keyword evidence="1" id="KW-0812">Transmembrane</keyword>
<dbReference type="AlphaFoldDB" id="A0A0G1M012"/>
<organism evidence="2 3">
    <name type="scientific">Candidatus Woesebacteria bacterium GW2011_GWE1_45_18</name>
    <dbReference type="NCBI Taxonomy" id="1618598"/>
    <lineage>
        <taxon>Bacteria</taxon>
        <taxon>Candidatus Woeseibacteriota</taxon>
    </lineage>
</organism>
<dbReference type="Proteomes" id="UP000034086">
    <property type="component" value="Unassembled WGS sequence"/>
</dbReference>
<accession>A0A0G1M012</accession>
<protein>
    <submittedName>
        <fullName evidence="2">Uncharacterized protein</fullName>
    </submittedName>
</protein>
<keyword evidence="1" id="KW-1133">Transmembrane helix</keyword>
<feature type="transmembrane region" description="Helical" evidence="1">
    <location>
        <begin position="81"/>
        <end position="102"/>
    </location>
</feature>
<feature type="transmembrane region" description="Helical" evidence="1">
    <location>
        <begin position="40"/>
        <end position="69"/>
    </location>
</feature>
<comment type="caution">
    <text evidence="2">The sequence shown here is derived from an EMBL/GenBank/DDBJ whole genome shotgun (WGS) entry which is preliminary data.</text>
</comment>